<dbReference type="RefSeq" id="WP_074752001.1">
    <property type="nucleotide sequence ID" value="NZ_CAXVJC010000001.1"/>
</dbReference>
<accession>A0A1I4IX35</accession>
<organism evidence="1 2">
    <name type="scientific">Lactococcus garvieae</name>
    <dbReference type="NCBI Taxonomy" id="1363"/>
    <lineage>
        <taxon>Bacteria</taxon>
        <taxon>Bacillati</taxon>
        <taxon>Bacillota</taxon>
        <taxon>Bacilli</taxon>
        <taxon>Lactobacillales</taxon>
        <taxon>Streptococcaceae</taxon>
        <taxon>Lactococcus</taxon>
    </lineage>
</organism>
<name>A0A1I4IX35_9LACT</name>
<evidence type="ECO:0008006" key="3">
    <source>
        <dbReference type="Google" id="ProtNLM"/>
    </source>
</evidence>
<gene>
    <name evidence="1" type="ORF">SAMN05216438_12212</name>
</gene>
<dbReference type="EMBL" id="FOTJ01000022">
    <property type="protein sequence ID" value="SFL58928.1"/>
    <property type="molecule type" value="Genomic_DNA"/>
</dbReference>
<evidence type="ECO:0000313" key="2">
    <source>
        <dbReference type="Proteomes" id="UP000181969"/>
    </source>
</evidence>
<protein>
    <recommendedName>
        <fullName evidence="3">Bacteriocin</fullName>
    </recommendedName>
</protein>
<proteinExistence type="predicted"/>
<dbReference type="OrthoDB" id="2243632at2"/>
<reference evidence="1 2" key="1">
    <citation type="submission" date="2016-10" db="EMBL/GenBank/DDBJ databases">
        <authorList>
            <person name="de Groot N.N."/>
        </authorList>
    </citation>
    <scope>NUCLEOTIDE SEQUENCE [LARGE SCALE GENOMIC DNA]</scope>
    <source>
        <strain evidence="1 2">M79</strain>
    </source>
</reference>
<dbReference type="Proteomes" id="UP000181969">
    <property type="component" value="Unassembled WGS sequence"/>
</dbReference>
<evidence type="ECO:0000313" key="1">
    <source>
        <dbReference type="EMBL" id="SFL58928.1"/>
    </source>
</evidence>
<dbReference type="AlphaFoldDB" id="A0A1I4IX35"/>
<sequence length="64" mass="7237">MQKGDIIKLSNGQKATVVTADTDKFKNIIIVELEDHDVRVVDRETLSLAPAKYHDNFGSHSKIW</sequence>